<keyword evidence="1" id="KW-0812">Transmembrane</keyword>
<evidence type="ECO:0000313" key="3">
    <source>
        <dbReference type="Proteomes" id="UP000198820"/>
    </source>
</evidence>
<name>A0A1H4BMA8_9FLAO</name>
<accession>A0A1H4BMA8</accession>
<dbReference type="RefSeq" id="WP_093244292.1">
    <property type="nucleotide sequence ID" value="NZ_FNQF01000006.1"/>
</dbReference>
<protein>
    <recommendedName>
        <fullName evidence="4">Uracil phosphoribosyltransferase</fullName>
    </recommendedName>
</protein>
<evidence type="ECO:0000313" key="2">
    <source>
        <dbReference type="EMBL" id="SEA49280.1"/>
    </source>
</evidence>
<dbReference type="Proteomes" id="UP000198820">
    <property type="component" value="Unassembled WGS sequence"/>
</dbReference>
<dbReference type="InterPro" id="IPR045922">
    <property type="entry name" value="DUF6341"/>
</dbReference>
<keyword evidence="3" id="KW-1185">Reference proteome</keyword>
<keyword evidence="1" id="KW-1133">Transmembrane helix</keyword>
<keyword evidence="1" id="KW-0472">Membrane</keyword>
<dbReference type="AlphaFoldDB" id="A0A1H4BMA8"/>
<gene>
    <name evidence="2" type="ORF">SAMN05421540_10697</name>
</gene>
<evidence type="ECO:0008006" key="4">
    <source>
        <dbReference type="Google" id="ProtNLM"/>
    </source>
</evidence>
<dbReference type="EMBL" id="FNQF01000006">
    <property type="protein sequence ID" value="SEA49280.1"/>
    <property type="molecule type" value="Genomic_DNA"/>
</dbReference>
<proteinExistence type="predicted"/>
<dbReference type="STRING" id="908615.SAMN05421540_10697"/>
<evidence type="ECO:0000256" key="1">
    <source>
        <dbReference type="SAM" id="Phobius"/>
    </source>
</evidence>
<organism evidence="2 3">
    <name type="scientific">Psychroflexus halocasei</name>
    <dbReference type="NCBI Taxonomy" id="908615"/>
    <lineage>
        <taxon>Bacteria</taxon>
        <taxon>Pseudomonadati</taxon>
        <taxon>Bacteroidota</taxon>
        <taxon>Flavobacteriia</taxon>
        <taxon>Flavobacteriales</taxon>
        <taxon>Flavobacteriaceae</taxon>
        <taxon>Psychroflexus</taxon>
    </lineage>
</organism>
<feature type="transmembrane region" description="Helical" evidence="1">
    <location>
        <begin position="36"/>
        <end position="54"/>
    </location>
</feature>
<reference evidence="2 3" key="1">
    <citation type="submission" date="2016-10" db="EMBL/GenBank/DDBJ databases">
        <authorList>
            <person name="de Groot N.N."/>
        </authorList>
    </citation>
    <scope>NUCLEOTIDE SEQUENCE [LARGE SCALE GENOMIC DNA]</scope>
    <source>
        <strain evidence="2 3">DSM 23581</strain>
    </source>
</reference>
<dbReference type="Pfam" id="PF19868">
    <property type="entry name" value="DUF6341"/>
    <property type="match status" value="1"/>
</dbReference>
<sequence>MKDFFEAIQSLFEDVLFLPFDALRTLEASTWWGANAINWLFILITAVAFVYWMMKLRDYDDTKEERKDVKAHPFLGKNAELD</sequence>